<keyword evidence="7" id="KW-1185">Reference proteome</keyword>
<dbReference type="PANTHER" id="PTHR43794:SF11">
    <property type="entry name" value="AMIDOHYDROLASE-RELATED DOMAIN-CONTAINING PROTEIN"/>
    <property type="match status" value="1"/>
</dbReference>
<keyword evidence="3" id="KW-0862">Zinc</keyword>
<gene>
    <name evidence="6" type="ORF">DESUT3_23930</name>
</gene>
<evidence type="ECO:0000256" key="3">
    <source>
        <dbReference type="ARBA" id="ARBA00022833"/>
    </source>
</evidence>
<dbReference type="InterPro" id="IPR006680">
    <property type="entry name" value="Amidohydro-rel"/>
</dbReference>
<dbReference type="Pfam" id="PF22039">
    <property type="entry name" value="HUTI_composite_bact"/>
    <property type="match status" value="1"/>
</dbReference>
<dbReference type="SUPFAM" id="SSF51338">
    <property type="entry name" value="Composite domain of metallo-dependent hydrolases"/>
    <property type="match status" value="1"/>
</dbReference>
<reference evidence="6 7" key="2">
    <citation type="journal article" date="2021" name="Int. J. Syst. Evol. Microbiol.">
        <title>Isolation and Polyphasic Characterization of Desulfuromonas versatilis sp. Nov., an Electrogenic Bacteria Capable of Versatile Metabolism Isolated from a Graphene Oxide-Reducing Enrichment Culture.</title>
        <authorList>
            <person name="Xie L."/>
            <person name="Yoshida N."/>
            <person name="Ishii S."/>
            <person name="Meng L."/>
        </authorList>
    </citation>
    <scope>NUCLEOTIDE SEQUENCE [LARGE SCALE GENOMIC DNA]</scope>
    <source>
        <strain evidence="6 7">NIT-T3</strain>
    </source>
</reference>
<organism evidence="6 7">
    <name type="scientific">Desulfuromonas versatilis</name>
    <dbReference type="NCBI Taxonomy" id="2802975"/>
    <lineage>
        <taxon>Bacteria</taxon>
        <taxon>Pseudomonadati</taxon>
        <taxon>Thermodesulfobacteriota</taxon>
        <taxon>Desulfuromonadia</taxon>
        <taxon>Desulfuromonadales</taxon>
        <taxon>Desulfuromonadaceae</taxon>
        <taxon>Desulfuromonas</taxon>
    </lineage>
</organism>
<keyword evidence="2 6" id="KW-0378">Hydrolase</keyword>
<name>A0ABM8HX12_9BACT</name>
<dbReference type="PANTHER" id="PTHR43794">
    <property type="entry name" value="AMINOHYDROLASE SSNA-RELATED"/>
    <property type="match status" value="1"/>
</dbReference>
<feature type="domain" description="Amidohydrolase-related" evidence="4">
    <location>
        <begin position="55"/>
        <end position="417"/>
    </location>
</feature>
<evidence type="ECO:0000256" key="2">
    <source>
        <dbReference type="ARBA" id="ARBA00022801"/>
    </source>
</evidence>
<accession>A0ABM8HX12</accession>
<dbReference type="Pfam" id="PF01979">
    <property type="entry name" value="Amidohydro_1"/>
    <property type="match status" value="1"/>
</dbReference>
<reference evidence="6 7" key="1">
    <citation type="journal article" date="2016" name="C (Basel)">
        <title>Selective Growth of and Electricity Production by Marine Exoelectrogenic Bacteria in Self-Aggregated Hydrogel of Microbially Reduced Graphene Oxide.</title>
        <authorList>
            <person name="Yoshida N."/>
            <person name="Goto Y."/>
            <person name="Miyata Y."/>
        </authorList>
    </citation>
    <scope>NUCLEOTIDE SEQUENCE [LARGE SCALE GENOMIC DNA]</scope>
    <source>
        <strain evidence="6 7">NIT-T3</strain>
    </source>
</reference>
<dbReference type="Proteomes" id="UP001319827">
    <property type="component" value="Chromosome"/>
</dbReference>
<sequence length="421" mass="45491">MTLYLARFLAPISAPPIEDGALLVRDGRIVAVGTRKEMLAAHGGAEVVDFGDAVLLPPMVNAHTHLELTHFPRWLNEVGEAAEVRSFVDWILRVIRVKRGVEITRFIPSLAEGIRLSLAAGTGAVGDILSYFPARQAYRRSPMAGNLYLETLGRDPLIGRKVLRGIGEILGEVKAGEMLLGISPHSPYSVSADYLEEVLQFGRRRKVPLSVHFAESPDEVDFLQDSAGPVAETLFPYVGWGDMVPPPAHRTPARYIAERGALAAPMLLVHGVQVEPRDMPLLAGSGVTVVLCPRSNANLGVGRAPAAAYRQAGVPLALGTDSLASCDSLSLWDEIAFAADWLQGDLGPHQLLRLATLDGARALRLDHRMGALAEGMEASFQVLRPAAVPRLDDLEAHLCAEGRRGQVEALYLKGREVLQKS</sequence>
<dbReference type="SUPFAM" id="SSF51556">
    <property type="entry name" value="Metallo-dependent hydrolases"/>
    <property type="match status" value="1"/>
</dbReference>
<protein>
    <submittedName>
        <fullName evidence="6">Metal-dependent hydrolase</fullName>
    </submittedName>
</protein>
<evidence type="ECO:0000259" key="5">
    <source>
        <dbReference type="Pfam" id="PF22039"/>
    </source>
</evidence>
<dbReference type="EMBL" id="AP024355">
    <property type="protein sequence ID" value="BCR05324.1"/>
    <property type="molecule type" value="Genomic_DNA"/>
</dbReference>
<dbReference type="InterPro" id="IPR032466">
    <property type="entry name" value="Metal_Hydrolase"/>
</dbReference>
<dbReference type="Gene3D" id="3.20.20.140">
    <property type="entry name" value="Metal-dependent hydrolases"/>
    <property type="match status" value="1"/>
</dbReference>
<dbReference type="InterPro" id="IPR054418">
    <property type="entry name" value="MQNX/HUTI_composite_N"/>
</dbReference>
<proteinExistence type="predicted"/>
<dbReference type="InterPro" id="IPR050287">
    <property type="entry name" value="MTA/SAH_deaminase"/>
</dbReference>
<dbReference type="GO" id="GO:0016787">
    <property type="term" value="F:hydrolase activity"/>
    <property type="evidence" value="ECO:0007669"/>
    <property type="project" value="UniProtKB-KW"/>
</dbReference>
<dbReference type="Gene3D" id="2.30.40.10">
    <property type="entry name" value="Urease, subunit C, domain 1"/>
    <property type="match status" value="1"/>
</dbReference>
<evidence type="ECO:0000256" key="1">
    <source>
        <dbReference type="ARBA" id="ARBA00022723"/>
    </source>
</evidence>
<evidence type="ECO:0000313" key="7">
    <source>
        <dbReference type="Proteomes" id="UP001319827"/>
    </source>
</evidence>
<dbReference type="InterPro" id="IPR011059">
    <property type="entry name" value="Metal-dep_hydrolase_composite"/>
</dbReference>
<keyword evidence="1" id="KW-0479">Metal-binding</keyword>
<dbReference type="RefSeq" id="WP_221248755.1">
    <property type="nucleotide sequence ID" value="NZ_AP024355.1"/>
</dbReference>
<feature type="domain" description="Aminodeoxyfutalosine deaminase/Imidazolonepropionase-like composite" evidence="5">
    <location>
        <begin position="20"/>
        <end position="45"/>
    </location>
</feature>
<evidence type="ECO:0000259" key="4">
    <source>
        <dbReference type="Pfam" id="PF01979"/>
    </source>
</evidence>
<evidence type="ECO:0000313" key="6">
    <source>
        <dbReference type="EMBL" id="BCR05324.1"/>
    </source>
</evidence>